<sequence length="176" mass="19992">MMKNCTALLIIDVQVGSFEENKVLYKETELLKTIQQLVSKARSVTAPIFYMKFNGKQGSLLRRGTPGWKIHEAIAPTKHDSVLEKNHPDSFHKTNLQQELEIRNIKQIVIAGIQSEICIDATCRRAFSLGYDVTLAEDGHSTYDSIVLSAPRIIKHHNDILAQWFADVKKARDIEF</sequence>
<keyword evidence="2 5" id="KW-0378">Hydrolase</keyword>
<feature type="domain" description="Isochorismatase-like" evidence="3">
    <location>
        <begin position="6"/>
        <end position="144"/>
    </location>
</feature>
<evidence type="ECO:0000259" key="3">
    <source>
        <dbReference type="Pfam" id="PF00857"/>
    </source>
</evidence>
<protein>
    <submittedName>
        <fullName evidence="5">Cysteine hydrolase</fullName>
    </submittedName>
    <submittedName>
        <fullName evidence="4">Isochorismatase family protein</fullName>
    </submittedName>
</protein>
<evidence type="ECO:0000256" key="2">
    <source>
        <dbReference type="ARBA" id="ARBA00022801"/>
    </source>
</evidence>
<name>A0A090Z0Q1_9BACI</name>
<dbReference type="Gene3D" id="3.40.50.850">
    <property type="entry name" value="Isochorismatase-like"/>
    <property type="match status" value="1"/>
</dbReference>
<dbReference type="EMBL" id="JMQC01000008">
    <property type="protein sequence ID" value="KFN04202.1"/>
    <property type="molecule type" value="Genomic_DNA"/>
</dbReference>
<organism evidence="4 6">
    <name type="scientific">Bacillus clarus</name>
    <dbReference type="NCBI Taxonomy" id="2338372"/>
    <lineage>
        <taxon>Bacteria</taxon>
        <taxon>Bacillati</taxon>
        <taxon>Bacillota</taxon>
        <taxon>Bacilli</taxon>
        <taxon>Bacillales</taxon>
        <taxon>Bacillaceae</taxon>
        <taxon>Bacillus</taxon>
        <taxon>Bacillus cereus group</taxon>
    </lineage>
</organism>
<evidence type="ECO:0000313" key="6">
    <source>
        <dbReference type="Proteomes" id="UP000029389"/>
    </source>
</evidence>
<reference evidence="5 7" key="2">
    <citation type="submission" date="2018-08" db="EMBL/GenBank/DDBJ databases">
        <title>Bacillus clarus sp. nov. strain PS00077A.</title>
        <authorList>
            <person name="Mendez Acevedo M."/>
            <person name="Carroll L."/>
            <person name="Mukherjee M."/>
            <person name="Wiedmann M."/>
            <person name="Kovac J."/>
        </authorList>
    </citation>
    <scope>NUCLEOTIDE SEQUENCE [LARGE SCALE GENOMIC DNA]</scope>
    <source>
        <strain evidence="5 7">PS00077A</strain>
    </source>
</reference>
<accession>A0A090Z0Q1</accession>
<dbReference type="Proteomes" id="UP000029389">
    <property type="component" value="Unassembled WGS sequence"/>
</dbReference>
<evidence type="ECO:0000256" key="1">
    <source>
        <dbReference type="ARBA" id="ARBA00006336"/>
    </source>
</evidence>
<dbReference type="AlphaFoldDB" id="A0A090Z0Q1"/>
<dbReference type="EMBL" id="QVOD01000080">
    <property type="protein sequence ID" value="RFT62117.1"/>
    <property type="molecule type" value="Genomic_DNA"/>
</dbReference>
<dbReference type="InterPro" id="IPR036380">
    <property type="entry name" value="Isochorismatase-like_sf"/>
</dbReference>
<dbReference type="SUPFAM" id="SSF52499">
    <property type="entry name" value="Isochorismatase-like hydrolases"/>
    <property type="match status" value="1"/>
</dbReference>
<evidence type="ECO:0000313" key="5">
    <source>
        <dbReference type="EMBL" id="RFT62117.1"/>
    </source>
</evidence>
<reference evidence="4 6" key="1">
    <citation type="submission" date="2014-04" db="EMBL/GenBank/DDBJ databases">
        <authorList>
            <person name="Bishop-Lilly K.A."/>
            <person name="Broomall S.M."/>
            <person name="Chain P.S."/>
            <person name="Chertkov O."/>
            <person name="Coyne S.R."/>
            <person name="Daligault H.E."/>
            <person name="Davenport K.W."/>
            <person name="Erkkila T."/>
            <person name="Frey K.G."/>
            <person name="Gibbons H.S."/>
            <person name="Gu W."/>
            <person name="Jaissle J."/>
            <person name="Johnson S.L."/>
            <person name="Koroleva G.I."/>
            <person name="Ladner J.T."/>
            <person name="Lo C.-C."/>
            <person name="Minogue T.D."/>
            <person name="Munk C."/>
            <person name="Palacios G.F."/>
            <person name="Redden C.L."/>
            <person name="Rosenzweig C.N."/>
            <person name="Scholz M.B."/>
            <person name="Teshima H."/>
            <person name="Xu Y."/>
        </authorList>
    </citation>
    <scope>NUCLEOTIDE SEQUENCE [LARGE SCALE GENOMIC DNA]</scope>
    <source>
        <strain evidence="4 6">BHP</strain>
    </source>
</reference>
<comment type="caution">
    <text evidence="4">The sequence shown here is derived from an EMBL/GenBank/DDBJ whole genome shotgun (WGS) entry which is preliminary data.</text>
</comment>
<dbReference type="InterPro" id="IPR050272">
    <property type="entry name" value="Isochorismatase-like_hydrls"/>
</dbReference>
<dbReference type="Proteomes" id="UP000264294">
    <property type="component" value="Unassembled WGS sequence"/>
</dbReference>
<keyword evidence="7" id="KW-1185">Reference proteome</keyword>
<evidence type="ECO:0000313" key="4">
    <source>
        <dbReference type="EMBL" id="KFN04202.1"/>
    </source>
</evidence>
<evidence type="ECO:0000313" key="7">
    <source>
        <dbReference type="Proteomes" id="UP000264294"/>
    </source>
</evidence>
<dbReference type="CDD" id="cd01014">
    <property type="entry name" value="nicotinamidase_related"/>
    <property type="match status" value="1"/>
</dbReference>
<dbReference type="PANTHER" id="PTHR43540:SF14">
    <property type="entry name" value="ISOCHORISMATASE"/>
    <property type="match status" value="1"/>
</dbReference>
<dbReference type="InterPro" id="IPR000868">
    <property type="entry name" value="Isochorismatase-like_dom"/>
</dbReference>
<comment type="similarity">
    <text evidence="1">Belongs to the isochorismatase family.</text>
</comment>
<dbReference type="Pfam" id="PF00857">
    <property type="entry name" value="Isochorismatase"/>
    <property type="match status" value="1"/>
</dbReference>
<dbReference type="PATRIC" id="fig|1405.8.peg.4746"/>
<dbReference type="GO" id="GO:0016787">
    <property type="term" value="F:hydrolase activity"/>
    <property type="evidence" value="ECO:0007669"/>
    <property type="project" value="UniProtKB-KW"/>
</dbReference>
<dbReference type="PANTHER" id="PTHR43540">
    <property type="entry name" value="PEROXYUREIDOACRYLATE/UREIDOACRYLATE AMIDOHYDROLASE-RELATED"/>
    <property type="match status" value="1"/>
</dbReference>
<gene>
    <name evidence="5" type="ORF">D0U04_29060</name>
    <name evidence="4" type="ORF">DJ93_4610</name>
</gene>
<proteinExistence type="inferred from homology"/>
<dbReference type="RefSeq" id="WP_042983466.1">
    <property type="nucleotide sequence ID" value="NZ_JMQC01000008.1"/>
</dbReference>